<evidence type="ECO:0000256" key="5">
    <source>
        <dbReference type="SAM" id="MobiDB-lite"/>
    </source>
</evidence>
<feature type="coiled-coil region" evidence="4">
    <location>
        <begin position="299"/>
        <end position="358"/>
    </location>
</feature>
<evidence type="ECO:0000256" key="4">
    <source>
        <dbReference type="SAM" id="Coils"/>
    </source>
</evidence>
<evidence type="ECO:0000259" key="8">
    <source>
        <dbReference type="Pfam" id="PF25785"/>
    </source>
</evidence>
<dbReference type="OrthoDB" id="343070at2759"/>
<feature type="compositionally biased region" description="Polar residues" evidence="5">
    <location>
        <begin position="1619"/>
        <end position="1634"/>
    </location>
</feature>
<feature type="compositionally biased region" description="Basic and acidic residues" evidence="5">
    <location>
        <begin position="1469"/>
        <end position="1481"/>
    </location>
</feature>
<keyword evidence="3" id="KW-0539">Nucleus</keyword>
<feature type="compositionally biased region" description="Polar residues" evidence="5">
    <location>
        <begin position="1813"/>
        <end position="1822"/>
    </location>
</feature>
<dbReference type="GO" id="GO:0006406">
    <property type="term" value="P:mRNA export from nucleus"/>
    <property type="evidence" value="ECO:0007669"/>
    <property type="project" value="TreeGrafter"/>
</dbReference>
<dbReference type="InParanoid" id="A0A200QXL4"/>
<dbReference type="GO" id="GO:0005643">
    <property type="term" value="C:nuclear pore"/>
    <property type="evidence" value="ECO:0007669"/>
    <property type="project" value="TreeGrafter"/>
</dbReference>
<evidence type="ECO:0000313" key="10">
    <source>
        <dbReference type="Proteomes" id="UP000195402"/>
    </source>
</evidence>
<feature type="coiled-coil region" evidence="4">
    <location>
        <begin position="817"/>
        <end position="1141"/>
    </location>
</feature>
<proteinExistence type="predicted"/>
<comment type="subcellular location">
    <subcellularLocation>
        <location evidence="1">Nucleus</location>
    </subcellularLocation>
</comment>
<feature type="coiled-coil region" evidence="4">
    <location>
        <begin position="705"/>
        <end position="739"/>
    </location>
</feature>
<protein>
    <submittedName>
        <fullName evidence="9">Tetratricopeptide</fullName>
    </submittedName>
</protein>
<dbReference type="GO" id="GO:0017056">
    <property type="term" value="F:structural constituent of nuclear pore"/>
    <property type="evidence" value="ECO:0007669"/>
    <property type="project" value="TreeGrafter"/>
</dbReference>
<reference evidence="9 10" key="1">
    <citation type="journal article" date="2017" name="Mol. Plant">
        <title>The Genome of Medicinal Plant Macleaya cordata Provides New Insights into Benzylisoquinoline Alkaloids Metabolism.</title>
        <authorList>
            <person name="Liu X."/>
            <person name="Liu Y."/>
            <person name="Huang P."/>
            <person name="Ma Y."/>
            <person name="Qing Z."/>
            <person name="Tang Q."/>
            <person name="Cao H."/>
            <person name="Cheng P."/>
            <person name="Zheng Y."/>
            <person name="Yuan Z."/>
            <person name="Zhou Y."/>
            <person name="Liu J."/>
            <person name="Tang Z."/>
            <person name="Zhuo Y."/>
            <person name="Zhang Y."/>
            <person name="Yu L."/>
            <person name="Huang J."/>
            <person name="Yang P."/>
            <person name="Peng Q."/>
            <person name="Zhang J."/>
            <person name="Jiang W."/>
            <person name="Zhang Z."/>
            <person name="Lin K."/>
            <person name="Ro D.K."/>
            <person name="Chen X."/>
            <person name="Xiong X."/>
            <person name="Shang Y."/>
            <person name="Huang S."/>
            <person name="Zeng J."/>
        </authorList>
    </citation>
    <scope>NUCLEOTIDE SEQUENCE [LARGE SCALE GENOMIC DNA]</scope>
    <source>
        <strain evidence="10">cv. BLH2017</strain>
        <tissue evidence="9">Root</tissue>
    </source>
</reference>
<sequence length="2106" mass="237956">MPLFLSDEEFERCSHDASLVAEKADSFIKDLYRQLETVKAQTDAASITAEQTCSLLEQKYISLSSDFAKLESQNAELNKTLEQRISELAEVQSEKHQLYLKAIGRDGDVERLSIEVSELHKSNRQLLELVEQKDLEISEKNATMKTYLDKIVNQTDNGALREARLHDIEAEMARSHAALARVSQEKELIERHNVWLNDELTAKVGSLIELRRSHTELEADMSAKLANVQREFDECSRSLKWNKERVRELEINLTSMQEELCSFKDGAAANEERYSAEISTVTKLVELYKESSEEWSRKAGELEGVIKALETHLSQVENDYKEKLEKEVAARKDLEKEAKNLKEKLEKCEAEIENSRKANELSLLPLSSFAEERLLCGTEVDEMNEDNRMIIPRIPAGVSGTALAASLLRDGWSLAKMYEKYQEAVDALRHERLGRKQSQAVLERVLFEIEEKAEVILDERAEHERMVEAYSVMNQKLQQSLSEQVNLESTVRELKVPDLHNTGFRDLLFFSGYVHPLLLQADLRRHDREYGMAQKEIVDLQKQVTVLLKECRDIQLRCGSISQNNPDDYTTNTAIEMNYESDAEKVISERLLTFKDINGLVEQNVQLRSLVRSLSDQNEKRDAELKEKFEMELRKQTDEAASKVEAVLKRAEEQGHMIESLHSSVAMYKRLYEEELKLQNSHSHSAEAVPEHGRKDLMLLLEGSQEASKKAHEQASERAKHLEEELAKSRSEIISMRLERDKLAMEANFARDRLDSFMKEFEHQRDELSGFKARNVEFSKLIIDHQRKLRESSDSLLASEELSRKLTMEVSILKHEKEMLLNSENRASEEVRRLSERVHRLQSSLDTIQSAEEVREEARTMERRKQEEYLKRVEREWAEAKKELQEERDNVRSLTLDREQTIKNAMRQVEEIGKQLADALRAVAAAEARAAVAEVSLYFETFLDASNLNRNLQQVAVDFLKAKEEMEKLKEEAQANKEHMLQYKNIAQVNESALKQMESAHEKFKNEADKLKKSLEAEIVSLRERISELENDCILKSKEAASAVTGKEEALDSALAEITNLKEDISIRTSKMMAMEIQLSSLKEDLGKENERWRTAQNNYERQVILQSETIQELTKTSQALALLQEEASELRKLADAQKSEIGILKSTWETEKSVLEQSKNESVRKYNEINEQNKILHNHLEALHIKLAERERNYAGISSGSTVSDQHGDLDLQNVVNYLRRSKEIAETEISLLKQEKLRLQSQLETALKASETAQSLLHSERANSRASIFTDEEFKSLQIQVREINLLRESNMQLREENKHNFEECQKLREIAQKARIETENLQALLREKQITVDGCQKEIEMQKIDRGNLENRIKELLEKGKNIDLEDYERVKDDFQQMQVKLLEKEAEVEETKKLVSEKQDTISRLEQELANCRLELIEREKRINDTLQTEASLKLEVEKHKRVIAHFKKRIEILTKERDELSKEKQSLLKQLEDSKQGKRPVGDSSNDQAIKEKDTRIQILETTLNREREEVKKEKAKRAKNEKAVVDLLKNVNQEKKKLVDELERHKQAREHLLENTGVSASQLPSENVLDDQMASYLLAVDNLEEGKNSILSESSAGDAPSVTASVRQVHPQAVSTQSAMTGAPSQSKTTDEREKRSSFPKPNAEARKVGRKLVRPRLGRPEESTGDVEMCEVEGSPNTEGKVGASHDSEPQADLGLPTTQPLVRKRLASSLASELRDEAYIQQETGSNVLKKSKGSDSAIENSEGQPAVPPEILDTAPTVDEPLDASADLPLPGAANEEAIDAEKDEVDTTKEPVEESKEPLIDGESQSELNSVSEELLDNKARETAEDIDERMRDGEEQDPQLQPTLDVENDREEGELPSDLSEQQDGGDISIEPVENLPEPVLVPGIDEEAAVSTMAEVVAEAASPEILIDEKTEMGEMMEEIAEDSDKSNSGTDLGGTLDTEQSPKAAFGAGGENSSSPSSNRAEPKNSNLNALPETDEGGKEGLQGGAGSSGTPTTINLTERARQRAMLRQAGVVNPPLTRGRGRAVTGALKKEGATARGRGGRGARGGRGGRGQGSDDKGQSQSGVARMVKASPPIREVLSSSVARVPSKVLLM</sequence>
<accession>A0A200QXL4</accession>
<keyword evidence="10" id="KW-1185">Reference proteome</keyword>
<feature type="compositionally biased region" description="Polar residues" evidence="5">
    <location>
        <begin position="1964"/>
        <end position="1982"/>
    </location>
</feature>
<dbReference type="Pfam" id="PF07926">
    <property type="entry name" value="TPR_MLP1_2"/>
    <property type="match status" value="1"/>
</dbReference>
<evidence type="ECO:0000256" key="2">
    <source>
        <dbReference type="ARBA" id="ARBA00023054"/>
    </source>
</evidence>
<dbReference type="InterPro" id="IPR012929">
    <property type="entry name" value="Nucleoprot-TPR/MLP1-2_dom"/>
</dbReference>
<feature type="coiled-coil region" evidence="4">
    <location>
        <begin position="67"/>
        <end position="94"/>
    </location>
</feature>
<dbReference type="Proteomes" id="UP000195402">
    <property type="component" value="Unassembled WGS sequence"/>
</dbReference>
<feature type="domain" description="Nucleoprotein TPR/MPL1" evidence="7">
    <location>
        <begin position="171"/>
        <end position="249"/>
    </location>
</feature>
<evidence type="ECO:0000259" key="6">
    <source>
        <dbReference type="Pfam" id="PF07926"/>
    </source>
</evidence>
<keyword evidence="2 4" id="KW-0175">Coiled coil</keyword>
<evidence type="ECO:0000259" key="7">
    <source>
        <dbReference type="Pfam" id="PF25481"/>
    </source>
</evidence>
<evidence type="ECO:0000313" key="9">
    <source>
        <dbReference type="EMBL" id="OVA15206.1"/>
    </source>
</evidence>
<dbReference type="Pfam" id="PF25481">
    <property type="entry name" value="Nucleoprot-TPR"/>
    <property type="match status" value="1"/>
</dbReference>
<feature type="compositionally biased region" description="Basic and acidic residues" evidence="5">
    <location>
        <begin position="1826"/>
        <end position="1844"/>
    </location>
</feature>
<name>A0A200QXL4_MACCD</name>
<feature type="compositionally biased region" description="Basic residues" evidence="5">
    <location>
        <begin position="1655"/>
        <end position="1664"/>
    </location>
</feature>
<dbReference type="PANTHER" id="PTHR18898">
    <property type="entry name" value="NUCLEOPROTEIN TPR-RELATED"/>
    <property type="match status" value="1"/>
</dbReference>
<evidence type="ECO:0000256" key="3">
    <source>
        <dbReference type="ARBA" id="ARBA00023242"/>
    </source>
</evidence>
<dbReference type="PANTHER" id="PTHR18898:SF2">
    <property type="entry name" value="NUCLEOPROTEIN TPR"/>
    <property type="match status" value="1"/>
</dbReference>
<gene>
    <name evidence="9" type="ORF">BVC80_3g6</name>
</gene>
<dbReference type="EMBL" id="MVGT01000862">
    <property type="protein sequence ID" value="OVA15206.1"/>
    <property type="molecule type" value="Genomic_DNA"/>
</dbReference>
<comment type="caution">
    <text evidence="9">The sequence shown here is derived from an EMBL/GenBank/DDBJ whole genome shotgun (WGS) entry which is preliminary data.</text>
</comment>
<feature type="region of interest" description="Disordered" evidence="5">
    <location>
        <begin position="1469"/>
        <end position="1499"/>
    </location>
</feature>
<feature type="compositionally biased region" description="Acidic residues" evidence="5">
    <location>
        <begin position="1857"/>
        <end position="1866"/>
    </location>
</feature>
<feature type="compositionally biased region" description="Basic and acidic residues" evidence="5">
    <location>
        <begin position="1795"/>
        <end position="1809"/>
    </location>
</feature>
<dbReference type="InterPro" id="IPR057577">
    <property type="entry name" value="Nucleoprot-TPR/MLP1_dom"/>
</dbReference>
<feature type="region of interest" description="Disordered" evidence="5">
    <location>
        <begin position="1597"/>
        <end position="1708"/>
    </location>
</feature>
<feature type="domain" description="NUA/TPR/MLP1-2-like" evidence="8">
    <location>
        <begin position="519"/>
        <end position="622"/>
    </location>
</feature>
<evidence type="ECO:0000256" key="1">
    <source>
        <dbReference type="ARBA" id="ARBA00004123"/>
    </source>
</evidence>
<dbReference type="FunCoup" id="A0A200QXL4">
    <property type="interactions" value="3202"/>
</dbReference>
<organism evidence="9 10">
    <name type="scientific">Macleaya cordata</name>
    <name type="common">Five-seeded plume-poppy</name>
    <name type="synonym">Bocconia cordata</name>
    <dbReference type="NCBI Taxonomy" id="56857"/>
    <lineage>
        <taxon>Eukaryota</taxon>
        <taxon>Viridiplantae</taxon>
        <taxon>Streptophyta</taxon>
        <taxon>Embryophyta</taxon>
        <taxon>Tracheophyta</taxon>
        <taxon>Spermatophyta</taxon>
        <taxon>Magnoliopsida</taxon>
        <taxon>Ranunculales</taxon>
        <taxon>Papaveraceae</taxon>
        <taxon>Papaveroideae</taxon>
        <taxon>Macleaya</taxon>
    </lineage>
</organism>
<dbReference type="Pfam" id="PF25785">
    <property type="entry name" value="TPR"/>
    <property type="match status" value="1"/>
</dbReference>
<dbReference type="GO" id="GO:0006606">
    <property type="term" value="P:protein import into nucleus"/>
    <property type="evidence" value="ECO:0007669"/>
    <property type="project" value="InterPro"/>
</dbReference>
<dbReference type="InterPro" id="IPR057974">
    <property type="entry name" value="NUA/TPR/MLP1-2-like_dom"/>
</dbReference>
<feature type="region of interest" description="Disordered" evidence="5">
    <location>
        <begin position="1916"/>
        <end position="2086"/>
    </location>
</feature>
<dbReference type="OMA" id="HAQQNYE"/>
<feature type="compositionally biased region" description="Gly residues" evidence="5">
    <location>
        <begin position="2054"/>
        <end position="2066"/>
    </location>
</feature>
<dbReference type="STRING" id="56857.A0A200QXL4"/>
<feature type="domain" description="Nucleoprotein TPR/MLP1-2" evidence="6">
    <location>
        <begin position="1057"/>
        <end position="1184"/>
    </location>
</feature>
<feature type="coiled-coil region" evidence="4">
    <location>
        <begin position="1224"/>
        <end position="1251"/>
    </location>
</feature>
<feature type="region of interest" description="Disordered" evidence="5">
    <location>
        <begin position="1720"/>
        <end position="1889"/>
    </location>
</feature>